<evidence type="ECO:0000313" key="3">
    <source>
        <dbReference type="Proteomes" id="UP000018141"/>
    </source>
</evidence>
<dbReference type="Proteomes" id="UP000018141">
    <property type="component" value="Unassembled WGS sequence"/>
</dbReference>
<feature type="transmembrane region" description="Helical" evidence="1">
    <location>
        <begin position="33"/>
        <end position="52"/>
    </location>
</feature>
<dbReference type="EMBL" id="CBHH010000059">
    <property type="protein sequence ID" value="CDD58654.1"/>
    <property type="molecule type" value="Genomic_DNA"/>
</dbReference>
<accession>R7B3C9</accession>
<evidence type="ECO:0000313" key="2">
    <source>
        <dbReference type="EMBL" id="CDD58654.1"/>
    </source>
</evidence>
<proteinExistence type="predicted"/>
<comment type="caution">
    <text evidence="2">The sequence shown here is derived from an EMBL/GenBank/DDBJ whole genome shotgun (WGS) entry which is preliminary data.</text>
</comment>
<evidence type="ECO:0000256" key="1">
    <source>
        <dbReference type="SAM" id="Phobius"/>
    </source>
</evidence>
<gene>
    <name evidence="2" type="ORF">BN656_02170</name>
</gene>
<keyword evidence="1" id="KW-0812">Transmembrane</keyword>
<sequence>MEGGAKAMDWLATALENCTTLFTWVLNLVTSNALLAIVLACGTLVPAGIGIFRKIKRAAK</sequence>
<dbReference type="AlphaFoldDB" id="R7B3C9"/>
<keyword evidence="1" id="KW-0472">Membrane</keyword>
<keyword evidence="1" id="KW-1133">Transmembrane helix</keyword>
<protein>
    <submittedName>
        <fullName evidence="2">Uncharacterized protein</fullName>
    </submittedName>
</protein>
<name>R7B3C9_9FIRM</name>
<reference evidence="2" key="1">
    <citation type="submission" date="2012-11" db="EMBL/GenBank/DDBJ databases">
        <title>Dependencies among metagenomic species, viruses, plasmids and units of genetic variation.</title>
        <authorList>
            <person name="Nielsen H.B."/>
            <person name="Almeida M."/>
            <person name="Juncker A.S."/>
            <person name="Rasmussen S."/>
            <person name="Li J."/>
            <person name="Sunagawa S."/>
            <person name="Plichta D."/>
            <person name="Gautier L."/>
            <person name="Le Chatelier E."/>
            <person name="Peletier E."/>
            <person name="Bonde I."/>
            <person name="Nielsen T."/>
            <person name="Manichanh C."/>
            <person name="Arumugam M."/>
            <person name="Batto J."/>
            <person name="Santos M.B.Q.D."/>
            <person name="Blom N."/>
            <person name="Borruel N."/>
            <person name="Burgdorf K.S."/>
            <person name="Boumezbeur F."/>
            <person name="Casellas F."/>
            <person name="Dore J."/>
            <person name="Guarner F."/>
            <person name="Hansen T."/>
            <person name="Hildebrand F."/>
            <person name="Kaas R.S."/>
            <person name="Kennedy S."/>
            <person name="Kristiansen K."/>
            <person name="Kultima J.R."/>
            <person name="Leonard P."/>
            <person name="Levenez F."/>
            <person name="Lund O."/>
            <person name="Moumen B."/>
            <person name="Le Paslier D."/>
            <person name="Pons N."/>
            <person name="Pedersen O."/>
            <person name="Prifti E."/>
            <person name="Qin J."/>
            <person name="Raes J."/>
            <person name="Tap J."/>
            <person name="Tims S."/>
            <person name="Ussery D.W."/>
            <person name="Yamada T."/>
            <person name="MetaHit consortium"/>
            <person name="Renault P."/>
            <person name="Sicheritz-Ponten T."/>
            <person name="Bork P."/>
            <person name="Wang J."/>
            <person name="Brunak S."/>
            <person name="Ehrlich S.D."/>
        </authorList>
    </citation>
    <scope>NUCLEOTIDE SEQUENCE [LARGE SCALE GENOMIC DNA]</scope>
</reference>
<organism evidence="2 3">
    <name type="scientific">Bacteroides pectinophilus CAG:437</name>
    <dbReference type="NCBI Taxonomy" id="1263051"/>
    <lineage>
        <taxon>Bacteria</taxon>
        <taxon>Bacillati</taxon>
        <taxon>Bacillota</taxon>
        <taxon>Clostridia</taxon>
        <taxon>Eubacteriales</taxon>
    </lineage>
</organism>